<dbReference type="InterPro" id="IPR000276">
    <property type="entry name" value="GPCR_Rhodpsn"/>
</dbReference>
<comment type="subcellular location">
    <subcellularLocation>
        <location evidence="1">Cell membrane</location>
        <topology evidence="1">Multi-pass membrane protein</topology>
    </subcellularLocation>
</comment>
<reference evidence="12" key="1">
    <citation type="submission" date="2023-01" db="EMBL/GenBank/DDBJ databases">
        <title>Genome assembly of the deep-sea coral Lophelia pertusa.</title>
        <authorList>
            <person name="Herrera S."/>
            <person name="Cordes E."/>
        </authorList>
    </citation>
    <scope>NUCLEOTIDE SEQUENCE</scope>
    <source>
        <strain evidence="12">USNM1676648</strain>
        <tissue evidence="12">Polyp</tissue>
    </source>
</reference>
<evidence type="ECO:0000259" key="11">
    <source>
        <dbReference type="PROSITE" id="PS50262"/>
    </source>
</evidence>
<keyword evidence="4 10" id="KW-1133">Transmembrane helix</keyword>
<dbReference type="SUPFAM" id="SSF81321">
    <property type="entry name" value="Family A G protein-coupled receptor-like"/>
    <property type="match status" value="1"/>
</dbReference>
<dbReference type="Gene3D" id="1.20.1070.10">
    <property type="entry name" value="Rhodopsin 7-helix transmembrane proteins"/>
    <property type="match status" value="1"/>
</dbReference>
<dbReference type="Pfam" id="PF00001">
    <property type="entry name" value="7tm_1"/>
    <property type="match status" value="1"/>
</dbReference>
<feature type="transmembrane region" description="Helical" evidence="10">
    <location>
        <begin position="92"/>
        <end position="112"/>
    </location>
</feature>
<keyword evidence="13" id="KW-1185">Reference proteome</keyword>
<keyword evidence="6 10" id="KW-0472">Membrane</keyword>
<feature type="transmembrane region" description="Helical" evidence="10">
    <location>
        <begin position="22"/>
        <end position="46"/>
    </location>
</feature>
<evidence type="ECO:0000313" key="13">
    <source>
        <dbReference type="Proteomes" id="UP001163046"/>
    </source>
</evidence>
<sequence>MKNDTFTTEAESDNNSSSSLPLYYIILASLLAFVAVVGNGIVIYLICTRRRLHVVTNYFVVSLAAADFLVGLFLPTFIIACDFWSDCEITTYNMFFNLFTLTSIANLFVMTVDRYISIVHPLRYQSYATSSRLFGAMLGSWIIPGLLSFSPLFWKFSSLEKVSKDTATKVHAFIVITAFEVVPTVVMPAMYAHIFRTARKHARQVAVQITQLEFNSTCSQQVFNEKTNTLQITTPTGKRISNASQQSKGERRSDGSGVAVLGAVIGLFVLCWSFDTVLSFCTKLELCIISDGLYRVSDLFIFVNSAINPLVYALLKKDIKRELSVMCCCTQRDND</sequence>
<feature type="transmembrane region" description="Helical" evidence="10">
    <location>
        <begin position="292"/>
        <end position="315"/>
    </location>
</feature>
<evidence type="ECO:0000256" key="7">
    <source>
        <dbReference type="ARBA" id="ARBA00023170"/>
    </source>
</evidence>
<dbReference type="InterPro" id="IPR017452">
    <property type="entry name" value="GPCR_Rhodpsn_7TM"/>
</dbReference>
<proteinExistence type="inferred from homology"/>
<dbReference type="PROSITE" id="PS50262">
    <property type="entry name" value="G_PROTEIN_RECEP_F1_2"/>
    <property type="match status" value="1"/>
</dbReference>
<evidence type="ECO:0000256" key="9">
    <source>
        <dbReference type="RuleBase" id="RU000688"/>
    </source>
</evidence>
<keyword evidence="7 9" id="KW-0675">Receptor</keyword>
<comment type="caution">
    <text evidence="12">The sequence shown here is derived from an EMBL/GenBank/DDBJ whole genome shotgun (WGS) entry which is preliminary data.</text>
</comment>
<evidence type="ECO:0000256" key="1">
    <source>
        <dbReference type="ARBA" id="ARBA00004651"/>
    </source>
</evidence>
<keyword evidence="3 9" id="KW-0812">Transmembrane</keyword>
<dbReference type="OrthoDB" id="10042731at2759"/>
<organism evidence="12 13">
    <name type="scientific">Desmophyllum pertusum</name>
    <dbReference type="NCBI Taxonomy" id="174260"/>
    <lineage>
        <taxon>Eukaryota</taxon>
        <taxon>Metazoa</taxon>
        <taxon>Cnidaria</taxon>
        <taxon>Anthozoa</taxon>
        <taxon>Hexacorallia</taxon>
        <taxon>Scleractinia</taxon>
        <taxon>Caryophylliina</taxon>
        <taxon>Caryophylliidae</taxon>
        <taxon>Desmophyllum</taxon>
    </lineage>
</organism>
<dbReference type="SMART" id="SM01381">
    <property type="entry name" value="7TM_GPCR_Srsx"/>
    <property type="match status" value="1"/>
</dbReference>
<dbReference type="Proteomes" id="UP001163046">
    <property type="component" value="Unassembled WGS sequence"/>
</dbReference>
<evidence type="ECO:0000256" key="3">
    <source>
        <dbReference type="ARBA" id="ARBA00022692"/>
    </source>
</evidence>
<keyword evidence="5 9" id="KW-0297">G-protein coupled receptor</keyword>
<dbReference type="InterPro" id="IPR050569">
    <property type="entry name" value="TAAR"/>
</dbReference>
<dbReference type="AlphaFoldDB" id="A0A9W9YC93"/>
<evidence type="ECO:0000256" key="10">
    <source>
        <dbReference type="SAM" id="Phobius"/>
    </source>
</evidence>
<dbReference type="PANTHER" id="PTHR24249">
    <property type="entry name" value="HISTAMINE RECEPTOR-RELATED G-PROTEIN COUPLED RECEPTOR"/>
    <property type="match status" value="1"/>
</dbReference>
<dbReference type="PANTHER" id="PTHR24249:SF372">
    <property type="entry name" value="G-PROTEIN COUPLED RECEPTORS FAMILY 1 PROFILE DOMAIN-CONTAINING PROTEIN"/>
    <property type="match status" value="1"/>
</dbReference>
<evidence type="ECO:0000313" key="12">
    <source>
        <dbReference type="EMBL" id="KAJ7333578.1"/>
    </source>
</evidence>
<accession>A0A9W9YC93</accession>
<feature type="transmembrane region" description="Helical" evidence="10">
    <location>
        <begin position="58"/>
        <end position="80"/>
    </location>
</feature>
<dbReference type="GO" id="GO:0005886">
    <property type="term" value="C:plasma membrane"/>
    <property type="evidence" value="ECO:0007669"/>
    <property type="project" value="UniProtKB-SubCell"/>
</dbReference>
<dbReference type="PROSITE" id="PS00237">
    <property type="entry name" value="G_PROTEIN_RECEP_F1_1"/>
    <property type="match status" value="1"/>
</dbReference>
<comment type="similarity">
    <text evidence="9">Belongs to the G-protein coupled receptor 1 family.</text>
</comment>
<evidence type="ECO:0000256" key="4">
    <source>
        <dbReference type="ARBA" id="ARBA00022989"/>
    </source>
</evidence>
<evidence type="ECO:0000256" key="2">
    <source>
        <dbReference type="ARBA" id="ARBA00022475"/>
    </source>
</evidence>
<dbReference type="PRINTS" id="PR00237">
    <property type="entry name" value="GPCRRHODOPSN"/>
</dbReference>
<dbReference type="GO" id="GO:0004930">
    <property type="term" value="F:G protein-coupled receptor activity"/>
    <property type="evidence" value="ECO:0007669"/>
    <property type="project" value="UniProtKB-KW"/>
</dbReference>
<protein>
    <recommendedName>
        <fullName evidence="11">G-protein coupled receptors family 1 profile domain-containing protein</fullName>
    </recommendedName>
</protein>
<dbReference type="EMBL" id="MU827786">
    <property type="protein sequence ID" value="KAJ7333578.1"/>
    <property type="molecule type" value="Genomic_DNA"/>
</dbReference>
<name>A0A9W9YC93_9CNID</name>
<feature type="transmembrane region" description="Helical" evidence="10">
    <location>
        <begin position="133"/>
        <end position="153"/>
    </location>
</feature>
<keyword evidence="8 9" id="KW-0807">Transducer</keyword>
<keyword evidence="2" id="KW-1003">Cell membrane</keyword>
<feature type="domain" description="G-protein coupled receptors family 1 profile" evidence="11">
    <location>
        <begin position="38"/>
        <end position="312"/>
    </location>
</feature>
<gene>
    <name evidence="12" type="ORF">OS493_017120</name>
</gene>
<feature type="transmembrane region" description="Helical" evidence="10">
    <location>
        <begin position="173"/>
        <end position="194"/>
    </location>
</feature>
<evidence type="ECO:0000256" key="5">
    <source>
        <dbReference type="ARBA" id="ARBA00023040"/>
    </source>
</evidence>
<evidence type="ECO:0000256" key="6">
    <source>
        <dbReference type="ARBA" id="ARBA00023136"/>
    </source>
</evidence>
<evidence type="ECO:0000256" key="8">
    <source>
        <dbReference type="ARBA" id="ARBA00023224"/>
    </source>
</evidence>
<feature type="transmembrane region" description="Helical" evidence="10">
    <location>
        <begin position="258"/>
        <end position="280"/>
    </location>
</feature>